<accession>A0A6P7GYF1</accession>
<gene>
    <name evidence="5" type="primary">LOC114342212</name>
</gene>
<dbReference type="InParanoid" id="A0A6P7GYF1"/>
<keyword evidence="1" id="KW-0175">Coiled coil</keyword>
<dbReference type="RefSeq" id="XP_028148805.1">
    <property type="nucleotide sequence ID" value="XM_028293004.1"/>
</dbReference>
<keyword evidence="4" id="KW-1185">Reference proteome</keyword>
<dbReference type="AlphaFoldDB" id="A0A6P7GYF1"/>
<evidence type="ECO:0000313" key="5">
    <source>
        <dbReference type="RefSeq" id="XP_028148805.1"/>
    </source>
</evidence>
<evidence type="ECO:0000313" key="4">
    <source>
        <dbReference type="Proteomes" id="UP001652700"/>
    </source>
</evidence>
<evidence type="ECO:0000313" key="3">
    <source>
        <dbReference type="EnsemblMetazoa" id="XP_028148805.1"/>
    </source>
</evidence>
<protein>
    <submittedName>
        <fullName evidence="5">Uncharacterized protein LOC114342212</fullName>
    </submittedName>
</protein>
<dbReference type="FunCoup" id="A0A6P7GYF1">
    <property type="interactions" value="3"/>
</dbReference>
<organism evidence="5">
    <name type="scientific">Diabrotica virgifera virgifera</name>
    <name type="common">western corn rootworm</name>
    <dbReference type="NCBI Taxonomy" id="50390"/>
    <lineage>
        <taxon>Eukaryota</taxon>
        <taxon>Metazoa</taxon>
        <taxon>Ecdysozoa</taxon>
        <taxon>Arthropoda</taxon>
        <taxon>Hexapoda</taxon>
        <taxon>Insecta</taxon>
        <taxon>Pterygota</taxon>
        <taxon>Neoptera</taxon>
        <taxon>Endopterygota</taxon>
        <taxon>Coleoptera</taxon>
        <taxon>Polyphaga</taxon>
        <taxon>Cucujiformia</taxon>
        <taxon>Chrysomeloidea</taxon>
        <taxon>Chrysomelidae</taxon>
        <taxon>Galerucinae</taxon>
        <taxon>Diabroticina</taxon>
        <taxon>Diabroticites</taxon>
        <taxon>Diabrotica</taxon>
    </lineage>
</organism>
<proteinExistence type="predicted"/>
<reference evidence="3" key="2">
    <citation type="submission" date="2025-05" db="UniProtKB">
        <authorList>
            <consortium name="EnsemblMetazoa"/>
        </authorList>
    </citation>
    <scope>IDENTIFICATION</scope>
</reference>
<dbReference type="KEGG" id="dvv:114342212"/>
<feature type="region of interest" description="Disordered" evidence="2">
    <location>
        <begin position="103"/>
        <end position="155"/>
    </location>
</feature>
<dbReference type="EnsemblMetazoa" id="XM_028293004.2">
    <property type="protein sequence ID" value="XP_028148805.1"/>
    <property type="gene ID" value="LOC114342212"/>
</dbReference>
<feature type="coiled-coil region" evidence="1">
    <location>
        <begin position="24"/>
        <end position="85"/>
    </location>
</feature>
<feature type="compositionally biased region" description="Polar residues" evidence="2">
    <location>
        <begin position="114"/>
        <end position="150"/>
    </location>
</feature>
<sequence>MAEGSYEYECMRAELLGIEKPDYDQFMKKAMEQAKKEIEEEEVDIEHLKEVDLEKEGINRMTGRLDELNNILKKTQSKINRMKASCGSVAGLIKTKIGSFSAQSSFDAEHTDPNEPSCSKATRTEGSGSSSPEEITTPENPQSSENGTSVRKSEIQKALDKDLSALDAMIEKAENAQYAMNHQNKQMKRFI</sequence>
<evidence type="ECO:0000256" key="1">
    <source>
        <dbReference type="SAM" id="Coils"/>
    </source>
</evidence>
<reference evidence="5" key="1">
    <citation type="submission" date="2025-04" db="UniProtKB">
        <authorList>
            <consortium name="RefSeq"/>
        </authorList>
    </citation>
    <scope>IDENTIFICATION</scope>
    <source>
        <tissue evidence="5">Whole insect</tissue>
    </source>
</reference>
<dbReference type="OrthoDB" id="8192965at2759"/>
<name>A0A6P7GYF1_DIAVI</name>
<evidence type="ECO:0000256" key="2">
    <source>
        <dbReference type="SAM" id="MobiDB-lite"/>
    </source>
</evidence>
<dbReference type="Proteomes" id="UP001652700">
    <property type="component" value="Unplaced"/>
</dbReference>
<dbReference type="GeneID" id="114342212"/>